<evidence type="ECO:0000313" key="3">
    <source>
        <dbReference type="Proteomes" id="UP001501475"/>
    </source>
</evidence>
<comment type="caution">
    <text evidence="2">The sequence shown here is derived from an EMBL/GenBank/DDBJ whole genome shotgun (WGS) entry which is preliminary data.</text>
</comment>
<evidence type="ECO:0000256" key="1">
    <source>
        <dbReference type="SAM" id="MobiDB-lite"/>
    </source>
</evidence>
<sequence length="62" mass="6444">MTMARSSSLSRESTSARRANIGEQLQHLGTSARGDHDLDAAAAAAVWTAFGVAVGDETIDDP</sequence>
<feature type="region of interest" description="Disordered" evidence="1">
    <location>
        <begin position="1"/>
        <end position="28"/>
    </location>
</feature>
<keyword evidence="3" id="KW-1185">Reference proteome</keyword>
<proteinExistence type="predicted"/>
<evidence type="ECO:0000313" key="2">
    <source>
        <dbReference type="EMBL" id="GAA1755969.1"/>
    </source>
</evidence>
<feature type="compositionally biased region" description="Low complexity" evidence="1">
    <location>
        <begin position="1"/>
        <end position="19"/>
    </location>
</feature>
<protein>
    <submittedName>
        <fullName evidence="2">Uncharacterized protein</fullName>
    </submittedName>
</protein>
<accession>A0ABP4WJF7</accession>
<dbReference type="EMBL" id="BAAAPN010000035">
    <property type="protein sequence ID" value="GAA1755969.1"/>
    <property type="molecule type" value="Genomic_DNA"/>
</dbReference>
<organism evidence="2 3">
    <name type="scientific">Nostocoides vanveenii</name>
    <dbReference type="NCBI Taxonomy" id="330835"/>
    <lineage>
        <taxon>Bacteria</taxon>
        <taxon>Bacillati</taxon>
        <taxon>Actinomycetota</taxon>
        <taxon>Actinomycetes</taxon>
        <taxon>Micrococcales</taxon>
        <taxon>Intrasporangiaceae</taxon>
        <taxon>Nostocoides</taxon>
    </lineage>
</organism>
<dbReference type="Proteomes" id="UP001501475">
    <property type="component" value="Unassembled WGS sequence"/>
</dbReference>
<name>A0ABP4WJF7_9MICO</name>
<reference evidence="3" key="1">
    <citation type="journal article" date="2019" name="Int. J. Syst. Evol. Microbiol.">
        <title>The Global Catalogue of Microorganisms (GCM) 10K type strain sequencing project: providing services to taxonomists for standard genome sequencing and annotation.</title>
        <authorList>
            <consortium name="The Broad Institute Genomics Platform"/>
            <consortium name="The Broad Institute Genome Sequencing Center for Infectious Disease"/>
            <person name="Wu L."/>
            <person name="Ma J."/>
        </authorList>
    </citation>
    <scope>NUCLEOTIDE SEQUENCE [LARGE SCALE GENOMIC DNA]</scope>
    <source>
        <strain evidence="3">JCM 15591</strain>
    </source>
</reference>
<gene>
    <name evidence="2" type="ORF">GCM10009810_14660</name>
</gene>